<evidence type="ECO:0000256" key="1">
    <source>
        <dbReference type="SAM" id="MobiDB-lite"/>
    </source>
</evidence>
<organism evidence="2 3">
    <name type="scientific">Laetiporus sulphureus 93-53</name>
    <dbReference type="NCBI Taxonomy" id="1314785"/>
    <lineage>
        <taxon>Eukaryota</taxon>
        <taxon>Fungi</taxon>
        <taxon>Dikarya</taxon>
        <taxon>Basidiomycota</taxon>
        <taxon>Agaricomycotina</taxon>
        <taxon>Agaricomycetes</taxon>
        <taxon>Polyporales</taxon>
        <taxon>Laetiporus</taxon>
    </lineage>
</organism>
<dbReference type="GO" id="GO:0000462">
    <property type="term" value="P:maturation of SSU-rRNA from tricistronic rRNA transcript (SSU-rRNA, 5.8S rRNA, LSU-rRNA)"/>
    <property type="evidence" value="ECO:0007669"/>
    <property type="project" value="TreeGrafter"/>
</dbReference>
<feature type="compositionally biased region" description="Basic and acidic residues" evidence="1">
    <location>
        <begin position="92"/>
        <end position="102"/>
    </location>
</feature>
<dbReference type="Proteomes" id="UP000076871">
    <property type="component" value="Unassembled WGS sequence"/>
</dbReference>
<dbReference type="PANTHER" id="PTHR28096">
    <property type="entry name" value="PROTEIN FAF1"/>
    <property type="match status" value="1"/>
</dbReference>
<feature type="region of interest" description="Disordered" evidence="1">
    <location>
        <begin position="29"/>
        <end position="157"/>
    </location>
</feature>
<feature type="region of interest" description="Disordered" evidence="1">
    <location>
        <begin position="234"/>
        <end position="279"/>
    </location>
</feature>
<feature type="compositionally biased region" description="Acidic residues" evidence="1">
    <location>
        <begin position="58"/>
        <end position="82"/>
    </location>
</feature>
<dbReference type="AlphaFoldDB" id="A0A165I859"/>
<dbReference type="InterPro" id="IPR053030">
    <property type="entry name" value="Ribosomal_biogenesis_FAF1-like"/>
</dbReference>
<keyword evidence="3" id="KW-1185">Reference proteome</keyword>
<feature type="region of interest" description="Disordered" evidence="1">
    <location>
        <begin position="293"/>
        <end position="316"/>
    </location>
</feature>
<accession>A0A165I859</accession>
<protein>
    <submittedName>
        <fullName evidence="2">Uncharacterized protein</fullName>
    </submittedName>
</protein>
<dbReference type="InParanoid" id="A0A165I859"/>
<evidence type="ECO:0000313" key="2">
    <source>
        <dbReference type="EMBL" id="KZT12713.1"/>
    </source>
</evidence>
<sequence>MAAAEEMACADQQELLRLLEDHGQQFLGSFASPVVIGKRKGETSDEERQPKKRKVNDESEEEWSGFGSNDEDSISDSDEDLDGGSAEEIGEQQERNASRRPDVVVFSDQSAKTSTSASQPTKAQMKAFMSSKVTKVSQDVQEHESDEKSSDEDDERTHVQNDALLHRLVHTHILPGSSNPDLSLTPAQRKKMLAGRILEAAGKAKLGKGETTVRSAEHKMAAKRVREGIIAKQKERNQKQLEEAKNLGNYHPTLKRLYDASSQTQNRKRTREKGLRMGVGSFRGGVLKLSREDISSVQATTGDRRRRDFKRKGAKR</sequence>
<feature type="compositionally biased region" description="Polar residues" evidence="1">
    <location>
        <begin position="107"/>
        <end position="122"/>
    </location>
</feature>
<dbReference type="GeneID" id="63827446"/>
<reference evidence="2 3" key="1">
    <citation type="journal article" date="2016" name="Mol. Biol. Evol.">
        <title>Comparative Genomics of Early-Diverging Mushroom-Forming Fungi Provides Insights into the Origins of Lignocellulose Decay Capabilities.</title>
        <authorList>
            <person name="Nagy L.G."/>
            <person name="Riley R."/>
            <person name="Tritt A."/>
            <person name="Adam C."/>
            <person name="Daum C."/>
            <person name="Floudas D."/>
            <person name="Sun H."/>
            <person name="Yadav J.S."/>
            <person name="Pangilinan J."/>
            <person name="Larsson K.H."/>
            <person name="Matsuura K."/>
            <person name="Barry K."/>
            <person name="Labutti K."/>
            <person name="Kuo R."/>
            <person name="Ohm R.A."/>
            <person name="Bhattacharya S.S."/>
            <person name="Shirouzu T."/>
            <person name="Yoshinaga Y."/>
            <person name="Martin F.M."/>
            <person name="Grigoriev I.V."/>
            <person name="Hibbett D.S."/>
        </authorList>
    </citation>
    <scope>NUCLEOTIDE SEQUENCE [LARGE SCALE GENOMIC DNA]</scope>
    <source>
        <strain evidence="2 3">93-53</strain>
    </source>
</reference>
<evidence type="ECO:0000313" key="3">
    <source>
        <dbReference type="Proteomes" id="UP000076871"/>
    </source>
</evidence>
<dbReference type="RefSeq" id="XP_040770223.1">
    <property type="nucleotide sequence ID" value="XM_040910417.1"/>
</dbReference>
<feature type="compositionally biased region" description="Basic and acidic residues" evidence="1">
    <location>
        <begin position="234"/>
        <end position="245"/>
    </location>
</feature>
<name>A0A165I859_9APHY</name>
<dbReference type="EMBL" id="KV427605">
    <property type="protein sequence ID" value="KZT12713.1"/>
    <property type="molecule type" value="Genomic_DNA"/>
</dbReference>
<feature type="compositionally biased region" description="Basic residues" evidence="1">
    <location>
        <begin position="307"/>
        <end position="316"/>
    </location>
</feature>
<dbReference type="GO" id="GO:0005730">
    <property type="term" value="C:nucleolus"/>
    <property type="evidence" value="ECO:0007669"/>
    <property type="project" value="TreeGrafter"/>
</dbReference>
<gene>
    <name evidence="2" type="ORF">LAESUDRAFT_733326</name>
</gene>
<proteinExistence type="predicted"/>
<dbReference type="STRING" id="1314785.A0A165I859"/>
<dbReference type="OrthoDB" id="5556956at2759"/>
<dbReference type="PANTHER" id="PTHR28096:SF1">
    <property type="entry name" value="PROTEIN FAF1"/>
    <property type="match status" value="1"/>
</dbReference>
<feature type="compositionally biased region" description="Basic and acidic residues" evidence="1">
    <location>
        <begin position="39"/>
        <end position="49"/>
    </location>
</feature>